<evidence type="ECO:0000259" key="4">
    <source>
        <dbReference type="PROSITE" id="PS51123"/>
    </source>
</evidence>
<keyword evidence="2" id="KW-0175">Coiled coil</keyword>
<evidence type="ECO:0000313" key="5">
    <source>
        <dbReference type="EMBL" id="MDQ2067400.1"/>
    </source>
</evidence>
<dbReference type="Gene3D" id="6.10.140.920">
    <property type="match status" value="1"/>
</dbReference>
<reference evidence="5 6" key="1">
    <citation type="submission" date="2023-08" db="EMBL/GenBank/DDBJ databases">
        <title>Characterization of two Paracoccaceae strains isolated from Phycosphere and proposal of Xinfangfangia lacusdiani sp. nov.</title>
        <authorList>
            <person name="Deng Y."/>
            <person name="Zhang Y.Q."/>
        </authorList>
    </citation>
    <scope>NUCLEOTIDE SEQUENCE [LARGE SCALE GENOMIC DNA]</scope>
    <source>
        <strain evidence="5 6">CPCC 101601</strain>
    </source>
</reference>
<protein>
    <submittedName>
        <fullName evidence="5">Peptidoglycan -binding protein</fullName>
    </submittedName>
</protein>
<comment type="caution">
    <text evidence="5">The sequence shown here is derived from an EMBL/GenBank/DDBJ whole genome shotgun (WGS) entry which is preliminary data.</text>
</comment>
<keyword evidence="3" id="KW-1133">Transmembrane helix</keyword>
<feature type="transmembrane region" description="Helical" evidence="3">
    <location>
        <begin position="12"/>
        <end position="38"/>
    </location>
</feature>
<dbReference type="Proteomes" id="UP001239680">
    <property type="component" value="Unassembled WGS sequence"/>
</dbReference>
<dbReference type="PROSITE" id="PS51123">
    <property type="entry name" value="OMPA_2"/>
    <property type="match status" value="1"/>
</dbReference>
<feature type="coiled-coil region" evidence="2">
    <location>
        <begin position="249"/>
        <end position="276"/>
    </location>
</feature>
<feature type="coiled-coil region" evidence="2">
    <location>
        <begin position="53"/>
        <end position="199"/>
    </location>
</feature>
<dbReference type="InterPro" id="IPR050330">
    <property type="entry name" value="Bact_OuterMem_StrucFunc"/>
</dbReference>
<sequence>MALSRHRRDSSMIWPGFVDAVTTLLMVLMFVLTIFTVMQSVLRDTITTQSGELAELTDQVAALSQALGLEQKKVDGLQAEVGQLQASLSSALAEGERRASVIAQLEGDLAARQQELAAAEARITGFEAQVAALLASRDKALADLALVTGERDASQAEAKELAASVAELEAAKAVLITDAEAAQLALAGLRKELDAATEAARLDAARREAIEALLREAETKGSADAAALASAKTELTKAEEARLVDAAALQALREKLEGAQTELTAMTLALEEQRRKAEETLTLLAAARTAAAQDATGKDAALIAAEAALLAEQEKSLQAARNVELLNQQIAALRADLGSLQNVLDEAENRDAEAQVQLETLGTQLNSALAQVASEQKRRAELEEAERKRLEAEKADLERFRSEFFGQLSTLLQGREGVRVVGDRFVFSSEVLFNLGAADLAPEGQAQIASVVSILNDIRTQIPPEIDWIIRVDGHTDNVPLSGSGEFRDNWELSQARALSVVRYMQDELGFPPDRLAATGFGEYRPVAAGNSEADKAQNRRIELKLTER</sequence>
<dbReference type="Gene3D" id="3.30.1330.60">
    <property type="entry name" value="OmpA-like domain"/>
    <property type="match status" value="1"/>
</dbReference>
<dbReference type="Pfam" id="PF00691">
    <property type="entry name" value="OmpA"/>
    <property type="match status" value="1"/>
</dbReference>
<dbReference type="InterPro" id="IPR036737">
    <property type="entry name" value="OmpA-like_sf"/>
</dbReference>
<evidence type="ECO:0000256" key="1">
    <source>
        <dbReference type="PROSITE-ProRule" id="PRU00473"/>
    </source>
</evidence>
<keyword evidence="6" id="KW-1185">Reference proteome</keyword>
<keyword evidence="3" id="KW-0812">Transmembrane</keyword>
<dbReference type="EMBL" id="JAVDBT010000013">
    <property type="protein sequence ID" value="MDQ2067400.1"/>
    <property type="molecule type" value="Genomic_DNA"/>
</dbReference>
<name>A0ABU0W054_9RHOB</name>
<evidence type="ECO:0000313" key="6">
    <source>
        <dbReference type="Proteomes" id="UP001239680"/>
    </source>
</evidence>
<feature type="domain" description="OmpA-like" evidence="4">
    <location>
        <begin position="421"/>
        <end position="549"/>
    </location>
</feature>
<dbReference type="NCBIfam" id="NF006542">
    <property type="entry name" value="PRK09039.1-1"/>
    <property type="match status" value="2"/>
</dbReference>
<dbReference type="PANTHER" id="PTHR30329">
    <property type="entry name" value="STATOR ELEMENT OF FLAGELLAR MOTOR COMPLEX"/>
    <property type="match status" value="1"/>
</dbReference>
<keyword evidence="1 3" id="KW-0472">Membrane</keyword>
<dbReference type="CDD" id="cd07185">
    <property type="entry name" value="OmpA_C-like"/>
    <property type="match status" value="1"/>
</dbReference>
<dbReference type="RefSeq" id="WP_306681107.1">
    <property type="nucleotide sequence ID" value="NZ_JAVDBT010000013.1"/>
</dbReference>
<evidence type="ECO:0000256" key="2">
    <source>
        <dbReference type="SAM" id="Coils"/>
    </source>
</evidence>
<gene>
    <name evidence="5" type="ORF">Q9295_13560</name>
</gene>
<organism evidence="5 6">
    <name type="scientific">Pseudogemmobacter lacusdianii</name>
    <dbReference type="NCBI Taxonomy" id="3069608"/>
    <lineage>
        <taxon>Bacteria</taxon>
        <taxon>Pseudomonadati</taxon>
        <taxon>Pseudomonadota</taxon>
        <taxon>Alphaproteobacteria</taxon>
        <taxon>Rhodobacterales</taxon>
        <taxon>Paracoccaceae</taxon>
        <taxon>Pseudogemmobacter</taxon>
    </lineage>
</organism>
<dbReference type="InterPro" id="IPR006665">
    <property type="entry name" value="OmpA-like"/>
</dbReference>
<dbReference type="PANTHER" id="PTHR30329:SF21">
    <property type="entry name" value="LIPOPROTEIN YIAD-RELATED"/>
    <property type="match status" value="1"/>
</dbReference>
<accession>A0ABU0W054</accession>
<feature type="coiled-coil region" evidence="2">
    <location>
        <begin position="323"/>
        <end position="403"/>
    </location>
</feature>
<proteinExistence type="predicted"/>
<dbReference type="SUPFAM" id="SSF103088">
    <property type="entry name" value="OmpA-like"/>
    <property type="match status" value="1"/>
</dbReference>
<evidence type="ECO:0000256" key="3">
    <source>
        <dbReference type="SAM" id="Phobius"/>
    </source>
</evidence>